<protein>
    <submittedName>
        <fullName evidence="3">Ubiquitin 3 binding protein But2 C-terminal domain-containing protein</fullName>
    </submittedName>
</protein>
<dbReference type="AlphaFoldDB" id="A0A8K0VZP7"/>
<dbReference type="EMBL" id="JAGMVJ010000007">
    <property type="protein sequence ID" value="KAH7088972.1"/>
    <property type="molecule type" value="Genomic_DNA"/>
</dbReference>
<feature type="signal peptide" evidence="1">
    <location>
        <begin position="1"/>
        <end position="16"/>
    </location>
</feature>
<evidence type="ECO:0000313" key="4">
    <source>
        <dbReference type="Proteomes" id="UP000813461"/>
    </source>
</evidence>
<name>A0A8K0VZP7_9PLEO</name>
<organism evidence="3 4">
    <name type="scientific">Paraphoma chrysanthemicola</name>
    <dbReference type="NCBI Taxonomy" id="798071"/>
    <lineage>
        <taxon>Eukaryota</taxon>
        <taxon>Fungi</taxon>
        <taxon>Dikarya</taxon>
        <taxon>Ascomycota</taxon>
        <taxon>Pezizomycotina</taxon>
        <taxon>Dothideomycetes</taxon>
        <taxon>Pleosporomycetidae</taxon>
        <taxon>Pleosporales</taxon>
        <taxon>Pleosporineae</taxon>
        <taxon>Phaeosphaeriaceae</taxon>
        <taxon>Paraphoma</taxon>
    </lineage>
</organism>
<dbReference type="InterPro" id="IPR018620">
    <property type="entry name" value="Ubiquitin3-bd_protein_But2_C"/>
</dbReference>
<reference evidence="3" key="1">
    <citation type="journal article" date="2021" name="Nat. Commun.">
        <title>Genetic determinants of endophytism in the Arabidopsis root mycobiome.</title>
        <authorList>
            <person name="Mesny F."/>
            <person name="Miyauchi S."/>
            <person name="Thiergart T."/>
            <person name="Pickel B."/>
            <person name="Atanasova L."/>
            <person name="Karlsson M."/>
            <person name="Huettel B."/>
            <person name="Barry K.W."/>
            <person name="Haridas S."/>
            <person name="Chen C."/>
            <person name="Bauer D."/>
            <person name="Andreopoulos W."/>
            <person name="Pangilinan J."/>
            <person name="LaButti K."/>
            <person name="Riley R."/>
            <person name="Lipzen A."/>
            <person name="Clum A."/>
            <person name="Drula E."/>
            <person name="Henrissat B."/>
            <person name="Kohler A."/>
            <person name="Grigoriev I.V."/>
            <person name="Martin F.M."/>
            <person name="Hacquard S."/>
        </authorList>
    </citation>
    <scope>NUCLEOTIDE SEQUENCE</scope>
    <source>
        <strain evidence="3">MPI-SDFR-AT-0120</strain>
    </source>
</reference>
<keyword evidence="1" id="KW-0732">Signal</keyword>
<dbReference type="Pfam" id="PF09792">
    <property type="entry name" value="But2"/>
    <property type="match status" value="1"/>
</dbReference>
<evidence type="ECO:0000313" key="3">
    <source>
        <dbReference type="EMBL" id="KAH7088972.1"/>
    </source>
</evidence>
<accession>A0A8K0VZP7</accession>
<dbReference type="PANTHER" id="PTHR39613:SF1">
    <property type="entry name" value="ANCHORED CELL WALL PROTEIN, PUTATIVE (AFU_ORTHOLOGUE AFUA_4G08960)-RELATED"/>
    <property type="match status" value="1"/>
</dbReference>
<dbReference type="OrthoDB" id="4657524at2759"/>
<proteinExistence type="predicted"/>
<keyword evidence="4" id="KW-1185">Reference proteome</keyword>
<evidence type="ECO:0000256" key="1">
    <source>
        <dbReference type="SAM" id="SignalP"/>
    </source>
</evidence>
<gene>
    <name evidence="3" type="ORF">FB567DRAFT_591086</name>
</gene>
<dbReference type="Proteomes" id="UP000813461">
    <property type="component" value="Unassembled WGS sequence"/>
</dbReference>
<sequence length="185" mass="20393">MRLLLLPLVFITTALGTLQHVEFPHLLLPLSRSNPNYAPGTKLTGEISNNVHLAVSFDVPADVPAAICRLNFHVNVNPYKNAPRELSGTVPYTFIISRLTPGLNPLTTTWSNRPQIVAKVASVTLDHSGSVSIPDNEGWFDCPKGNVAQFLLHPVGARAFRYSWFELDYGWEEGGPHGVVLEMHT</sequence>
<evidence type="ECO:0000259" key="2">
    <source>
        <dbReference type="Pfam" id="PF09792"/>
    </source>
</evidence>
<feature type="chain" id="PRO_5035443359" evidence="1">
    <location>
        <begin position="17"/>
        <end position="185"/>
    </location>
</feature>
<comment type="caution">
    <text evidence="3">The sequence shown here is derived from an EMBL/GenBank/DDBJ whole genome shotgun (WGS) entry which is preliminary data.</text>
</comment>
<dbReference type="PANTHER" id="PTHR39613">
    <property type="entry name" value="ANCHORED CELL WALL PROTEIN, PUTATIVE (AFU_ORTHOLOGUE AFUA_4G08960)-RELATED"/>
    <property type="match status" value="1"/>
</dbReference>
<feature type="domain" description="Ubiquitin 3 binding protein But2 C-terminal" evidence="2">
    <location>
        <begin position="22"/>
        <end position="162"/>
    </location>
</feature>